<organism evidence="2 3">
    <name type="scientific">Hermetia illucens</name>
    <name type="common">Black soldier fly</name>
    <dbReference type="NCBI Taxonomy" id="343691"/>
    <lineage>
        <taxon>Eukaryota</taxon>
        <taxon>Metazoa</taxon>
        <taxon>Ecdysozoa</taxon>
        <taxon>Arthropoda</taxon>
        <taxon>Hexapoda</taxon>
        <taxon>Insecta</taxon>
        <taxon>Pterygota</taxon>
        <taxon>Neoptera</taxon>
        <taxon>Endopterygota</taxon>
        <taxon>Diptera</taxon>
        <taxon>Brachycera</taxon>
        <taxon>Stratiomyomorpha</taxon>
        <taxon>Stratiomyidae</taxon>
        <taxon>Hermetiinae</taxon>
        <taxon>Hermetia</taxon>
    </lineage>
</organism>
<dbReference type="EMBL" id="LR899014">
    <property type="protein sequence ID" value="CAD7093761.1"/>
    <property type="molecule type" value="Genomic_DNA"/>
</dbReference>
<dbReference type="PANTHER" id="PTHR11012:SF12">
    <property type="entry name" value="CHK KINASE-LIKE DOMAIN-CONTAINING PROTEIN-RELATED"/>
    <property type="match status" value="1"/>
</dbReference>
<dbReference type="InParanoid" id="A0A7R8V6H4"/>
<dbReference type="InterPro" id="IPR015897">
    <property type="entry name" value="CHK_kinase-like"/>
</dbReference>
<proteinExistence type="predicted"/>
<dbReference type="InterPro" id="IPR011009">
    <property type="entry name" value="Kinase-like_dom_sf"/>
</dbReference>
<feature type="domain" description="CHK kinase-like" evidence="1">
    <location>
        <begin position="136"/>
        <end position="320"/>
    </location>
</feature>
<evidence type="ECO:0000313" key="3">
    <source>
        <dbReference type="Proteomes" id="UP000594454"/>
    </source>
</evidence>
<protein>
    <recommendedName>
        <fullName evidence="1">CHK kinase-like domain-containing protein</fullName>
    </recommendedName>
</protein>
<evidence type="ECO:0000259" key="1">
    <source>
        <dbReference type="SMART" id="SM00587"/>
    </source>
</evidence>
<accession>A0A7R8V6H4</accession>
<dbReference type="InterPro" id="IPR004119">
    <property type="entry name" value="EcKL"/>
</dbReference>
<sequence length="403" mass="46354">MSFNKDELELPKWVDSDFLRTVIEEGGKGKNVQIHNYESTPATALGDHFASIMFRIKVTFAADGIANGIISLILKTCPDDDGLKKELLDSIDVFGMEIHMYSQVLTECRDTLEKCGYTDLLAPRVIYSSLTPHKAIIFEDLRELGYFMLPHNIPNEHETRLIFSKVAQYHAVTFKMKADGRSDLNFKATIFGLSVGRKMDFFLTGPKFLAEVMETFPGFESCANKLHKITADWLMDKCIKIVNQPAVYSVLNHGDFHVRNMMFKRNVFNAISEIALVDFQGPHWGSPAYDLVYMAAVLPYEFREIAFRHYFNIFIDVLVKTGYEGELPTYEQLQEEIKAYSYLELYFQSTLAVFVHMDRSKMDFEMEALMVDPVVRRSLYNDEKYIAHIKDTVPKLLDVIDIE</sequence>
<dbReference type="Gene3D" id="3.90.1200.10">
    <property type="match status" value="1"/>
</dbReference>
<dbReference type="PANTHER" id="PTHR11012">
    <property type="entry name" value="PROTEIN KINASE-LIKE DOMAIN-CONTAINING"/>
    <property type="match status" value="1"/>
</dbReference>
<dbReference type="OMA" id="IKFCATC"/>
<dbReference type="FunCoup" id="A0A7R8V6H4">
    <property type="interactions" value="14"/>
</dbReference>
<keyword evidence="3" id="KW-1185">Reference proteome</keyword>
<dbReference type="Pfam" id="PF02958">
    <property type="entry name" value="EcKL"/>
    <property type="match status" value="1"/>
</dbReference>
<dbReference type="AlphaFoldDB" id="A0A7R8V6H4"/>
<reference evidence="2 3" key="1">
    <citation type="submission" date="2020-11" db="EMBL/GenBank/DDBJ databases">
        <authorList>
            <person name="Wallbank WR R."/>
            <person name="Pardo Diaz C."/>
            <person name="Kozak K."/>
            <person name="Martin S."/>
            <person name="Jiggins C."/>
            <person name="Moest M."/>
            <person name="Warren A I."/>
            <person name="Generalovic N T."/>
            <person name="Byers J.R.P. K."/>
            <person name="Montejo-Kovacevich G."/>
            <person name="Yen C E."/>
        </authorList>
    </citation>
    <scope>NUCLEOTIDE SEQUENCE [LARGE SCALE GENOMIC DNA]</scope>
</reference>
<dbReference type="OrthoDB" id="8250698at2759"/>
<dbReference type="SMART" id="SM00587">
    <property type="entry name" value="CHK"/>
    <property type="match status" value="1"/>
</dbReference>
<name>A0A7R8V6H4_HERIL</name>
<dbReference type="SUPFAM" id="SSF56112">
    <property type="entry name" value="Protein kinase-like (PK-like)"/>
    <property type="match status" value="1"/>
</dbReference>
<gene>
    <name evidence="2" type="ORF">HERILL_LOCUS16026</name>
</gene>
<dbReference type="Proteomes" id="UP000594454">
    <property type="component" value="Chromosome 6"/>
</dbReference>
<evidence type="ECO:0000313" key="2">
    <source>
        <dbReference type="EMBL" id="CAD7093761.1"/>
    </source>
</evidence>